<feature type="coiled-coil region" evidence="2">
    <location>
        <begin position="276"/>
        <end position="303"/>
    </location>
</feature>
<dbReference type="GO" id="GO:1990281">
    <property type="term" value="C:efflux pump complex"/>
    <property type="evidence" value="ECO:0007669"/>
    <property type="project" value="TreeGrafter"/>
</dbReference>
<dbReference type="Pfam" id="PF25917">
    <property type="entry name" value="BSH_RND"/>
    <property type="match status" value="1"/>
</dbReference>
<evidence type="ECO:0000256" key="1">
    <source>
        <dbReference type="ARBA" id="ARBA00009477"/>
    </source>
</evidence>
<keyword evidence="3" id="KW-0472">Membrane</keyword>
<sequence length="500" mass="53189">MSDRKVELNQGLKRIRACGSNSRPSAGRVLHRSPRCLCRKILLGFELLIESTLGQAGPLHQILQPDAIKAVLSKQPARCIDDRFSICFRLCATDSHNRPLNRFHLTYIAWLELDRNLIRGSTRQQGSSEMNRKFLLTSIGLVAAAGGAAFAFVFETPGRDAEAADPRVAAPLVKLVEATKPERAERAFTGTIAARVQSNLGFRVPGKIVERLVDVGQQVKAGQALMRIDETDLRLALTAKRNAAAAARAVLVQASADERRYAALVKGGVAATPQRYEQAKAALDTAEAQLAAAEAEAKVAENEATYSVLVADADGTVVATLGEPGQVVAAGQTVVQLAHAGPREALVALPETVRPAIGSEAEASVYGSDGRRGKARLRQISDAADPQSRTYEARYVLDGDAASAPLGSTVTIRILNGERQSEVAVPVGAVLNDGSRTGIWVVDQASSTVRFVPIEIKRLGEETASVTGIKIGDQVVALGAHLLKDGAPVRTELQAEVANQ</sequence>
<evidence type="ECO:0000313" key="5">
    <source>
        <dbReference type="EMBL" id="AFL50603.1"/>
    </source>
</evidence>
<dbReference type="PANTHER" id="PTHR30469:SF18">
    <property type="entry name" value="RESISTANCE-NODULATION-CELL DIVISION (RND) EFFLUX MEMBRANE FUSION PROTEIN-RELATED"/>
    <property type="match status" value="1"/>
</dbReference>
<dbReference type="Gene3D" id="2.40.420.20">
    <property type="match status" value="1"/>
</dbReference>
<dbReference type="SUPFAM" id="SSF111369">
    <property type="entry name" value="HlyD-like secretion proteins"/>
    <property type="match status" value="1"/>
</dbReference>
<dbReference type="Gene3D" id="1.10.287.470">
    <property type="entry name" value="Helix hairpin bin"/>
    <property type="match status" value="1"/>
</dbReference>
<dbReference type="AlphaFoldDB" id="I3X3Z7"/>
<dbReference type="HOGENOM" id="CLU_018816_1_0_5"/>
<gene>
    <name evidence="5" type="ORF">USDA257_c20200</name>
</gene>
<evidence type="ECO:0000256" key="3">
    <source>
        <dbReference type="SAM" id="Phobius"/>
    </source>
</evidence>
<dbReference type="PATRIC" id="fig|1185652.3.peg.2088"/>
<comment type="similarity">
    <text evidence="1">Belongs to the membrane fusion protein (MFP) (TC 8.A.1) family.</text>
</comment>
<keyword evidence="2" id="KW-0175">Coiled coil</keyword>
<dbReference type="Gene3D" id="2.40.50.100">
    <property type="match status" value="1"/>
</dbReference>
<dbReference type="KEGG" id="sfd:USDA257_c20200"/>
<dbReference type="InterPro" id="IPR058625">
    <property type="entry name" value="MdtA-like_BSH"/>
</dbReference>
<evidence type="ECO:0000256" key="2">
    <source>
        <dbReference type="SAM" id="Coils"/>
    </source>
</evidence>
<reference evidence="5" key="1">
    <citation type="journal article" date="2012" name="J. Bacteriol.">
        <title>Complete genome sequence of the broad-host-range strain Sinorhizobium fredii USDA257.</title>
        <authorList>
            <person name="Schuldes J."/>
            <person name="Rodriguez Orbegoso M."/>
            <person name="Schmeisser C."/>
            <person name="Krishnan H.B."/>
            <person name="Daniel R."/>
            <person name="Streit W.R."/>
        </authorList>
    </citation>
    <scope>NUCLEOTIDE SEQUENCE [LARGE SCALE GENOMIC DNA]</scope>
    <source>
        <strain evidence="5">USDA 257</strain>
    </source>
</reference>
<dbReference type="STRING" id="1185652.USDA257_c20200"/>
<protein>
    <submittedName>
        <fullName evidence="5">HlyD-family protein</fullName>
    </submittedName>
</protein>
<keyword evidence="3" id="KW-1133">Transmembrane helix</keyword>
<feature type="domain" description="Multidrug resistance protein MdtA-like barrel-sandwich hybrid" evidence="4">
    <location>
        <begin position="200"/>
        <end position="334"/>
    </location>
</feature>
<dbReference type="EMBL" id="CP003563">
    <property type="protein sequence ID" value="AFL50603.1"/>
    <property type="molecule type" value="Genomic_DNA"/>
</dbReference>
<dbReference type="NCBIfam" id="TIGR01730">
    <property type="entry name" value="RND_mfp"/>
    <property type="match status" value="1"/>
</dbReference>
<dbReference type="InterPro" id="IPR006143">
    <property type="entry name" value="RND_pump_MFP"/>
</dbReference>
<dbReference type="PANTHER" id="PTHR30469">
    <property type="entry name" value="MULTIDRUG RESISTANCE PROTEIN MDTA"/>
    <property type="match status" value="1"/>
</dbReference>
<keyword evidence="3" id="KW-0812">Transmembrane</keyword>
<proteinExistence type="inferred from homology"/>
<dbReference type="Proteomes" id="UP000006180">
    <property type="component" value="Chromosome"/>
</dbReference>
<dbReference type="GO" id="GO:0015562">
    <property type="term" value="F:efflux transmembrane transporter activity"/>
    <property type="evidence" value="ECO:0007669"/>
    <property type="project" value="TreeGrafter"/>
</dbReference>
<organism evidence="5">
    <name type="scientific">Sinorhizobium fredii (strain USDA 257)</name>
    <dbReference type="NCBI Taxonomy" id="1185652"/>
    <lineage>
        <taxon>Bacteria</taxon>
        <taxon>Pseudomonadati</taxon>
        <taxon>Pseudomonadota</taxon>
        <taxon>Alphaproteobacteria</taxon>
        <taxon>Hyphomicrobiales</taxon>
        <taxon>Rhizobiaceae</taxon>
        <taxon>Sinorhizobium/Ensifer group</taxon>
        <taxon>Sinorhizobium</taxon>
    </lineage>
</organism>
<name>I3X3Z7_SINF2</name>
<evidence type="ECO:0000259" key="4">
    <source>
        <dbReference type="Pfam" id="PF25917"/>
    </source>
</evidence>
<accession>I3X3Z7</accession>
<dbReference type="Gene3D" id="2.40.30.170">
    <property type="match status" value="1"/>
</dbReference>
<dbReference type="eggNOG" id="COG0845">
    <property type="taxonomic scope" value="Bacteria"/>
</dbReference>
<feature type="transmembrane region" description="Helical" evidence="3">
    <location>
        <begin position="134"/>
        <end position="154"/>
    </location>
</feature>